<dbReference type="AlphaFoldDB" id="A0A1Y1QLE7"/>
<evidence type="ECO:0000256" key="2">
    <source>
        <dbReference type="ARBA" id="ARBA00022801"/>
    </source>
</evidence>
<dbReference type="GO" id="GO:0019509">
    <property type="term" value="P:L-methionine salvage from methylthioadenosine"/>
    <property type="evidence" value="ECO:0007669"/>
    <property type="project" value="UniProtKB-UniRule"/>
</dbReference>
<dbReference type="GO" id="GO:0043715">
    <property type="term" value="F:2,3-diketo-5-methylthiopentyl-1-phosphate enolase activity"/>
    <property type="evidence" value="ECO:0007669"/>
    <property type="project" value="UniProtKB-UniRule"/>
</dbReference>
<name>A0A1Y1QLE7_9GAMM</name>
<protein>
    <recommendedName>
        <fullName evidence="4">Enolase-phosphatase E1</fullName>
        <ecNumber evidence="4">3.1.3.77</ecNumber>
    </recommendedName>
    <alternativeName>
        <fullName evidence="4">2,3-diketo-5-methylthio-1-phosphopentane phosphatase</fullName>
    </alternativeName>
</protein>
<dbReference type="GO" id="GO:0043716">
    <property type="term" value="F:2-hydroxy-3-keto-5-methylthiopentenyl-1-phosphate phosphatase activity"/>
    <property type="evidence" value="ECO:0007669"/>
    <property type="project" value="UniProtKB-UniRule"/>
</dbReference>
<dbReference type="FunFam" id="3.40.50.1000:FF:000079">
    <property type="entry name" value="Enolase-phosphatase E1"/>
    <property type="match status" value="1"/>
</dbReference>
<dbReference type="GO" id="GO:0000287">
    <property type="term" value="F:magnesium ion binding"/>
    <property type="evidence" value="ECO:0007669"/>
    <property type="project" value="UniProtKB-UniRule"/>
</dbReference>
<evidence type="ECO:0000256" key="1">
    <source>
        <dbReference type="ARBA" id="ARBA00022605"/>
    </source>
</evidence>
<reference evidence="5 6" key="1">
    <citation type="submission" date="2017-01" db="EMBL/GenBank/DDBJ databases">
        <title>Novel large sulfur bacteria in the metagenomes of groundwater-fed chemosynthetic microbial mats in the Lake Huron basin.</title>
        <authorList>
            <person name="Sharrar A.M."/>
            <person name="Flood B.E."/>
            <person name="Bailey J.V."/>
            <person name="Jones D.S."/>
            <person name="Biddanda B."/>
            <person name="Ruberg S.A."/>
            <person name="Marcus D.N."/>
            <person name="Dick G.J."/>
        </authorList>
    </citation>
    <scope>NUCLEOTIDE SEQUENCE [LARGE SCALE GENOMIC DNA]</scope>
    <source>
        <strain evidence="5">A8</strain>
    </source>
</reference>
<evidence type="ECO:0000256" key="4">
    <source>
        <dbReference type="HAMAP-Rule" id="MF_01681"/>
    </source>
</evidence>
<sequence length="231" mass="25707">MIKAILTDIEGTTTSLSFVKDVLFPYADQQMQAFVVAHRQDPVVAALIDDVRLETGNAVLSLADAITQLRQWIAEDKKITPLKALQGLMWEEGYRNGAFTGHVYEDAVRHLLHWHELGLQLYVYSSGSVYAQKLLFGYSDAGDLTPLFSGYFDTAVGHKREAKSYHTIVAALGLPASEILFLSDIAEELDAAAQAGLQTCCVVREDQPTDTLQHRWVKNFDELDVMVMTIT</sequence>
<accession>A0A1Y1QLE7</accession>
<dbReference type="PANTHER" id="PTHR20371:SF1">
    <property type="entry name" value="ENOLASE-PHOSPHATASE E1"/>
    <property type="match status" value="1"/>
</dbReference>
<dbReference type="EMBL" id="MTEJ01000173">
    <property type="protein sequence ID" value="OQX08486.1"/>
    <property type="molecule type" value="Genomic_DNA"/>
</dbReference>
<dbReference type="InterPro" id="IPR023214">
    <property type="entry name" value="HAD_sf"/>
</dbReference>
<evidence type="ECO:0000256" key="3">
    <source>
        <dbReference type="ARBA" id="ARBA00023167"/>
    </source>
</evidence>
<dbReference type="PANTHER" id="PTHR20371">
    <property type="entry name" value="ENOLASE-PHOSPHATASE E1"/>
    <property type="match status" value="1"/>
</dbReference>
<dbReference type="CDD" id="cd01629">
    <property type="entry name" value="HAD_EP"/>
    <property type="match status" value="1"/>
</dbReference>
<dbReference type="SFLD" id="SFLDG01129">
    <property type="entry name" value="C1.5:_HAD__Beta-PGM__Phosphata"/>
    <property type="match status" value="1"/>
</dbReference>
<keyword evidence="3 4" id="KW-0486">Methionine biosynthesis</keyword>
<dbReference type="InterPro" id="IPR036412">
    <property type="entry name" value="HAD-like_sf"/>
</dbReference>
<dbReference type="SFLD" id="SFLDG01133">
    <property type="entry name" value="C1.5.4:_Enolase-phosphatase_Li"/>
    <property type="match status" value="1"/>
</dbReference>
<dbReference type="GO" id="GO:0043874">
    <property type="term" value="F:acireductone synthase activity"/>
    <property type="evidence" value="ECO:0007669"/>
    <property type="project" value="UniProtKB-EC"/>
</dbReference>
<keyword evidence="1 4" id="KW-0028">Amino-acid biosynthesis</keyword>
<dbReference type="EC" id="3.1.3.77" evidence="4"/>
<keyword evidence="2 4" id="KW-0378">Hydrolase</keyword>
<keyword evidence="4" id="KW-0460">Magnesium</keyword>
<dbReference type="InterPro" id="IPR023943">
    <property type="entry name" value="Enolase-ppase_E1"/>
</dbReference>
<proteinExistence type="inferred from homology"/>
<dbReference type="SFLD" id="SFLDS00003">
    <property type="entry name" value="Haloacid_Dehalogenase"/>
    <property type="match status" value="1"/>
</dbReference>
<dbReference type="Pfam" id="PF00702">
    <property type="entry name" value="Hydrolase"/>
    <property type="match status" value="1"/>
</dbReference>
<dbReference type="SUPFAM" id="SSF56784">
    <property type="entry name" value="HAD-like"/>
    <property type="match status" value="1"/>
</dbReference>
<dbReference type="Gene3D" id="1.10.720.60">
    <property type="match status" value="1"/>
</dbReference>
<comment type="cofactor">
    <cofactor evidence="4">
        <name>Mg(2+)</name>
        <dbReference type="ChEBI" id="CHEBI:18420"/>
    </cofactor>
    <text evidence="4">Binds 1 Mg(2+) ion per subunit.</text>
</comment>
<comment type="pathway">
    <text evidence="4">Amino-acid biosynthesis; L-methionine biosynthesis via salvage pathway; L-methionine from S-methyl-5-thio-alpha-D-ribose 1-phosphate: step 4/6.</text>
</comment>
<comment type="function">
    <text evidence="4">Bifunctional enzyme that catalyzes the enolization of 2,3-diketo-5-methylthiopentyl-1-phosphate (DK-MTP-1-P) into the intermediate 2-hydroxy-3-keto-5-methylthiopentenyl-1-phosphate (HK-MTPenyl-1-P), which is then dephosphorylated to form the acireductone 1,2-dihydroxy-3-keto-5-methylthiopentene (DHK-MTPene).</text>
</comment>
<comment type="pathway">
    <text evidence="4">Amino-acid biosynthesis; L-methionine biosynthesis via salvage pathway; L-methionine from S-methyl-5-thio-alpha-D-ribose 1-phosphate: step 3/6.</text>
</comment>
<comment type="subunit">
    <text evidence="4">Monomer.</text>
</comment>
<dbReference type="NCBIfam" id="TIGR01691">
    <property type="entry name" value="enolase-ppase"/>
    <property type="match status" value="1"/>
</dbReference>
<dbReference type="Gene3D" id="3.40.50.1000">
    <property type="entry name" value="HAD superfamily/HAD-like"/>
    <property type="match status" value="1"/>
</dbReference>
<evidence type="ECO:0000313" key="6">
    <source>
        <dbReference type="Proteomes" id="UP000192491"/>
    </source>
</evidence>
<evidence type="ECO:0000313" key="5">
    <source>
        <dbReference type="EMBL" id="OQX08486.1"/>
    </source>
</evidence>
<keyword evidence="4" id="KW-0479">Metal-binding</keyword>
<dbReference type="Proteomes" id="UP000192491">
    <property type="component" value="Unassembled WGS sequence"/>
</dbReference>
<dbReference type="HAMAP" id="MF_01681">
    <property type="entry name" value="Salvage_MtnC"/>
    <property type="match status" value="1"/>
</dbReference>
<gene>
    <name evidence="4" type="primary">mtnC</name>
    <name evidence="5" type="ORF">BWK73_25205</name>
</gene>
<comment type="catalytic activity">
    <reaction evidence="4">
        <text>5-methylsulfanyl-2,3-dioxopentyl phosphate + H2O = 1,2-dihydroxy-5-(methylsulfanyl)pent-1-en-3-one + phosphate</text>
        <dbReference type="Rhea" id="RHEA:21700"/>
        <dbReference type="ChEBI" id="CHEBI:15377"/>
        <dbReference type="ChEBI" id="CHEBI:43474"/>
        <dbReference type="ChEBI" id="CHEBI:49252"/>
        <dbReference type="ChEBI" id="CHEBI:58828"/>
        <dbReference type="EC" id="3.1.3.77"/>
    </reaction>
</comment>
<organism evidence="5 6">
    <name type="scientific">Thiothrix lacustris</name>
    <dbReference type="NCBI Taxonomy" id="525917"/>
    <lineage>
        <taxon>Bacteria</taxon>
        <taxon>Pseudomonadati</taxon>
        <taxon>Pseudomonadota</taxon>
        <taxon>Gammaproteobacteria</taxon>
        <taxon>Thiotrichales</taxon>
        <taxon>Thiotrichaceae</taxon>
        <taxon>Thiothrix</taxon>
    </lineage>
</organism>
<comment type="caution">
    <text evidence="5">The sequence shown here is derived from an EMBL/GenBank/DDBJ whole genome shotgun (WGS) entry which is preliminary data.</text>
</comment>
<comment type="similarity">
    <text evidence="4">Belongs to the HAD-like hydrolase superfamily. MasA/MtnC family.</text>
</comment>
<dbReference type="SFLD" id="SFLDF00044">
    <property type="entry name" value="enolase-phosphatase"/>
    <property type="match status" value="1"/>
</dbReference>
<dbReference type="UniPathway" id="UPA00904">
    <property type="reaction ID" value="UER00876"/>
</dbReference>